<dbReference type="Proteomes" id="UP000189670">
    <property type="component" value="Unassembled WGS sequence"/>
</dbReference>
<accession>A0A1V1PD83</accession>
<evidence type="ECO:0008006" key="3">
    <source>
        <dbReference type="Google" id="ProtNLM"/>
    </source>
</evidence>
<evidence type="ECO:0000313" key="2">
    <source>
        <dbReference type="Proteomes" id="UP000189670"/>
    </source>
</evidence>
<dbReference type="EMBL" id="ATBP01000114">
    <property type="protein sequence ID" value="ETR72770.1"/>
    <property type="molecule type" value="Genomic_DNA"/>
</dbReference>
<sequence length="444" mass="49695">MSNHKTNEDNMKSFTIILFIFFVFLITTTESYCEIGTVTSLQSKTHVLDTPSSNPIIQMAWGLPSGYTQVNGYYVLFNQNATHTFNDLNITNNDVQFITNLEVSSNDYTGADDLQYYFHIAAEDKKLNLGPTLTSGAFRIDTVSPHDASVTTSPTTGSYVISLELYALDAYEMFISNSGYGIGGIWELYSPTKQWNIPEVDGSTTIYVQFRDQAKNTANASTSTIYAVQLIPLHAGWNLFSFGTNTCYYVGDKPDVFIIDGVEYKKYTSMDGILESIAGSYSIIIGYDTMPKVYRPSLPMFSDMTYLAPGYGYWIKVNEDANFDENNLIYFKAEGTLLDPSTTTIQLQEGWNLIGYLGNKVKYVKSKPEVSFPSGRIFESVASLDSDIFCSVIDEAVIAHGYDEKPNIYYPINPFVTDMNYVGPGYGYWINVSQSAEMVWDACE</sequence>
<organism evidence="1 2">
    <name type="scientific">Candidatus Magnetoglobus multicellularis str. Araruama</name>
    <dbReference type="NCBI Taxonomy" id="890399"/>
    <lineage>
        <taxon>Bacteria</taxon>
        <taxon>Pseudomonadati</taxon>
        <taxon>Thermodesulfobacteriota</taxon>
        <taxon>Desulfobacteria</taxon>
        <taxon>Desulfobacterales</taxon>
        <taxon>Desulfobacteraceae</taxon>
        <taxon>Candidatus Magnetoglobus</taxon>
    </lineage>
</organism>
<proteinExistence type="predicted"/>
<protein>
    <recommendedName>
        <fullName evidence="3">Fibronectin type-III domain-containing protein</fullName>
    </recommendedName>
</protein>
<dbReference type="AlphaFoldDB" id="A0A1V1PD83"/>
<gene>
    <name evidence="1" type="ORF">OMM_07336</name>
</gene>
<reference evidence="2" key="1">
    <citation type="submission" date="2012-11" db="EMBL/GenBank/DDBJ databases">
        <authorList>
            <person name="Lucero-Rivera Y.E."/>
            <person name="Tovar-Ramirez D."/>
        </authorList>
    </citation>
    <scope>NUCLEOTIDE SEQUENCE [LARGE SCALE GENOMIC DNA]</scope>
    <source>
        <strain evidence="2">Araruama</strain>
    </source>
</reference>
<name>A0A1V1PD83_9BACT</name>
<evidence type="ECO:0000313" key="1">
    <source>
        <dbReference type="EMBL" id="ETR72770.1"/>
    </source>
</evidence>
<comment type="caution">
    <text evidence="1">The sequence shown here is derived from an EMBL/GenBank/DDBJ whole genome shotgun (WGS) entry which is preliminary data.</text>
</comment>